<keyword evidence="6" id="KW-0210">Decarboxylase</keyword>
<evidence type="ECO:0000256" key="2">
    <source>
        <dbReference type="ARBA" id="ARBA00005170"/>
    </source>
</evidence>
<protein>
    <recommendedName>
        <fullName evidence="5">Alpha-acetolactate decarboxylase</fullName>
        <ecNumber evidence="4">4.1.1.5</ecNumber>
    </recommendedName>
</protein>
<dbReference type="RefSeq" id="XP_015403831.1">
    <property type="nucleotide sequence ID" value="XM_015553445.1"/>
</dbReference>
<gene>
    <name evidence="9" type="ORF">ANOM_008189</name>
</gene>
<evidence type="ECO:0000256" key="6">
    <source>
        <dbReference type="ARBA" id="ARBA00022793"/>
    </source>
</evidence>
<dbReference type="GO" id="GO:0047605">
    <property type="term" value="F:acetolactate decarboxylase activity"/>
    <property type="evidence" value="ECO:0007669"/>
    <property type="project" value="UniProtKB-EC"/>
</dbReference>
<sequence>MPAPNEIYQYSVINTLAQGICDDGVPVTQLLTKGDHGLGTLAKMDGEVTIVDGQAYQNTSSGGARTLEPCDVTPFLMTTHFRPTTSVTLPTLSDETLLDVIAGLCPGSANSFLAIRIEGVFPQIKYRVAGPQCHPHETMAEVVERQRVGLFENQRGVVFAFFAPGFTHASSVVGLHLHFLSADRKVGGHILQFDGVDVSLEVAVVRKYTVQLPETEEFSSEVVAEPR</sequence>
<evidence type="ECO:0000256" key="7">
    <source>
        <dbReference type="ARBA" id="ARBA00023061"/>
    </source>
</evidence>
<organism evidence="9 10">
    <name type="scientific">Aspergillus nomiae NRRL (strain ATCC 15546 / NRRL 13137 / CBS 260.88 / M93)</name>
    <dbReference type="NCBI Taxonomy" id="1509407"/>
    <lineage>
        <taxon>Eukaryota</taxon>
        <taxon>Fungi</taxon>
        <taxon>Dikarya</taxon>
        <taxon>Ascomycota</taxon>
        <taxon>Pezizomycotina</taxon>
        <taxon>Eurotiomycetes</taxon>
        <taxon>Eurotiomycetidae</taxon>
        <taxon>Eurotiales</taxon>
        <taxon>Aspergillaceae</taxon>
        <taxon>Aspergillus</taxon>
        <taxon>Aspergillus subgen. Circumdati</taxon>
    </lineage>
</organism>
<name>A0A0L1IUR3_ASPN3</name>
<keyword evidence="10" id="KW-1185">Reference proteome</keyword>
<dbReference type="InterPro" id="IPR005128">
    <property type="entry name" value="Acetolactate_a_deCO2ase"/>
</dbReference>
<dbReference type="AlphaFoldDB" id="A0A0L1IUR3"/>
<keyword evidence="7" id="KW-0005">Acetoin biosynthesis</keyword>
<dbReference type="EMBL" id="JNOM01000307">
    <property type="protein sequence ID" value="KNG82908.1"/>
    <property type="molecule type" value="Genomic_DNA"/>
</dbReference>
<dbReference type="CDD" id="cd17299">
    <property type="entry name" value="acetolactate_decarboxylase"/>
    <property type="match status" value="1"/>
</dbReference>
<dbReference type="UniPathway" id="UPA00626">
    <property type="reaction ID" value="UER00678"/>
</dbReference>
<comment type="similarity">
    <text evidence="3">Belongs to the alpha-acetolactate decarboxylase family.</text>
</comment>
<comment type="catalytic activity">
    <reaction evidence="1">
        <text>(2S)-2-acetolactate + H(+) = (R)-acetoin + CO2</text>
        <dbReference type="Rhea" id="RHEA:21580"/>
        <dbReference type="ChEBI" id="CHEBI:15378"/>
        <dbReference type="ChEBI" id="CHEBI:15686"/>
        <dbReference type="ChEBI" id="CHEBI:16526"/>
        <dbReference type="ChEBI" id="CHEBI:58476"/>
        <dbReference type="EC" id="4.1.1.5"/>
    </reaction>
</comment>
<evidence type="ECO:0000313" key="9">
    <source>
        <dbReference type="EMBL" id="KNG82908.1"/>
    </source>
</evidence>
<reference evidence="9 10" key="1">
    <citation type="submission" date="2014-06" db="EMBL/GenBank/DDBJ databases">
        <title>The Genome of the Aflatoxigenic Filamentous Fungus Aspergillus nomius.</title>
        <authorList>
            <person name="Moore M.G."/>
            <person name="Shannon B.M."/>
            <person name="Brian M.M."/>
        </authorList>
    </citation>
    <scope>NUCLEOTIDE SEQUENCE [LARGE SCALE GENOMIC DNA]</scope>
    <source>
        <strain evidence="9 10">NRRL 13137</strain>
    </source>
</reference>
<dbReference type="GO" id="GO:0045151">
    <property type="term" value="P:acetoin biosynthetic process"/>
    <property type="evidence" value="ECO:0007669"/>
    <property type="project" value="UniProtKB-KW"/>
</dbReference>
<dbReference type="EC" id="4.1.1.5" evidence="4"/>
<proteinExistence type="inferred from homology"/>
<keyword evidence="8" id="KW-0456">Lyase</keyword>
<dbReference type="PIRSF" id="PIRSF001332">
    <property type="entry name" value="Acetolac_decarb"/>
    <property type="match status" value="1"/>
</dbReference>
<evidence type="ECO:0000256" key="8">
    <source>
        <dbReference type="ARBA" id="ARBA00023239"/>
    </source>
</evidence>
<dbReference type="PANTHER" id="PTHR35524">
    <property type="entry name" value="ALPHA-ACETOLACTATE DECARBOXYLASE"/>
    <property type="match status" value="1"/>
</dbReference>
<comment type="caution">
    <text evidence="9">The sequence shown here is derived from an EMBL/GenBank/DDBJ whole genome shotgun (WGS) entry which is preliminary data.</text>
</comment>
<evidence type="ECO:0000256" key="3">
    <source>
        <dbReference type="ARBA" id="ARBA00007106"/>
    </source>
</evidence>
<comment type="pathway">
    <text evidence="2">Polyol metabolism; (R,R)-butane-2,3-diol biosynthesis; (R,R)-butane-2,3-diol from pyruvate: step 2/3.</text>
</comment>
<evidence type="ECO:0000256" key="1">
    <source>
        <dbReference type="ARBA" id="ARBA00001784"/>
    </source>
</evidence>
<dbReference type="SUPFAM" id="SSF117856">
    <property type="entry name" value="AF0104/ALDC/Ptd012-like"/>
    <property type="match status" value="1"/>
</dbReference>
<dbReference type="Gene3D" id="3.30.1330.80">
    <property type="entry name" value="Hypothetical protein, similar to alpha- acetolactate decarboxylase, domain 2"/>
    <property type="match status" value="2"/>
</dbReference>
<evidence type="ECO:0000256" key="4">
    <source>
        <dbReference type="ARBA" id="ARBA00013204"/>
    </source>
</evidence>
<evidence type="ECO:0000313" key="10">
    <source>
        <dbReference type="Proteomes" id="UP000037505"/>
    </source>
</evidence>
<dbReference type="STRING" id="1509407.A0A0L1IUR3"/>
<dbReference type="PANTHER" id="PTHR35524:SF1">
    <property type="entry name" value="ALPHA-ACETOLACTATE DECARBOXYLASE"/>
    <property type="match status" value="1"/>
</dbReference>
<dbReference type="Pfam" id="PF03306">
    <property type="entry name" value="AAL_decarboxy"/>
    <property type="match status" value="1"/>
</dbReference>
<accession>A0A0L1IUR3</accession>
<evidence type="ECO:0000256" key="5">
    <source>
        <dbReference type="ARBA" id="ARBA00020164"/>
    </source>
</evidence>
<dbReference type="Proteomes" id="UP000037505">
    <property type="component" value="Unassembled WGS sequence"/>
</dbReference>
<dbReference type="GeneID" id="26809993"/>
<dbReference type="OrthoDB" id="509395at2759"/>